<dbReference type="GO" id="GO:0051537">
    <property type="term" value="F:2 iron, 2 sulfur cluster binding"/>
    <property type="evidence" value="ECO:0007669"/>
    <property type="project" value="UniProtKB-KW"/>
</dbReference>
<keyword evidence="7" id="KW-0472">Membrane</keyword>
<dbReference type="AlphaFoldDB" id="A0A8J6NQ81"/>
<dbReference type="SUPFAM" id="SSF50022">
    <property type="entry name" value="ISP domain"/>
    <property type="match status" value="1"/>
</dbReference>
<accession>A0A8J6NQ81</accession>
<protein>
    <submittedName>
        <fullName evidence="9">Ubiquinol-cytochrome c reductase iron-sulfur subunit</fullName>
    </submittedName>
</protein>
<sequence length="129" mass="14237">MEKAPGSRRKFIRILVLAVISLLLLGKYLIPRVKRKKPLLRVRKKDIPGGGALVYRQKKIALIRDGRNVYALGMACTHLGCTLNATPQGFVCACHGSSFNSRGEVLRGPADRPLPRLAIEEDGEYIVIS</sequence>
<evidence type="ECO:0000256" key="3">
    <source>
        <dbReference type="ARBA" id="ARBA00023004"/>
    </source>
</evidence>
<evidence type="ECO:0000256" key="4">
    <source>
        <dbReference type="ARBA" id="ARBA00023014"/>
    </source>
</evidence>
<keyword evidence="3" id="KW-0408">Iron</keyword>
<dbReference type="InterPro" id="IPR005805">
    <property type="entry name" value="Rieske_Fe-S_prot_C"/>
</dbReference>
<organism evidence="9 10">
    <name type="scientific">Candidatus Desulfatibia profunda</name>
    <dbReference type="NCBI Taxonomy" id="2841695"/>
    <lineage>
        <taxon>Bacteria</taxon>
        <taxon>Pseudomonadati</taxon>
        <taxon>Thermodesulfobacteriota</taxon>
        <taxon>Desulfobacteria</taxon>
        <taxon>Desulfobacterales</taxon>
        <taxon>Desulfobacterales incertae sedis</taxon>
        <taxon>Candidatus Desulfatibia</taxon>
    </lineage>
</organism>
<proteinExistence type="predicted"/>
<dbReference type="InterPro" id="IPR014349">
    <property type="entry name" value="Rieske_Fe-S_prot"/>
</dbReference>
<dbReference type="Proteomes" id="UP000603434">
    <property type="component" value="Unassembled WGS sequence"/>
</dbReference>
<reference evidence="9 10" key="1">
    <citation type="submission" date="2020-08" db="EMBL/GenBank/DDBJ databases">
        <title>Bridging the membrane lipid divide: bacteria of the FCB group superphylum have the potential to synthesize archaeal ether lipids.</title>
        <authorList>
            <person name="Villanueva L."/>
            <person name="Von Meijenfeldt F.A.B."/>
            <person name="Westbye A.B."/>
            <person name="Yadav S."/>
            <person name="Hopmans E.C."/>
            <person name="Dutilh B.E."/>
            <person name="Sinninghe Damste J.S."/>
        </authorList>
    </citation>
    <scope>NUCLEOTIDE SEQUENCE [LARGE SCALE GENOMIC DNA]</scope>
    <source>
        <strain evidence="9">NIOZ-UU30</strain>
    </source>
</reference>
<dbReference type="PROSITE" id="PS51296">
    <property type="entry name" value="RIESKE"/>
    <property type="match status" value="1"/>
</dbReference>
<evidence type="ECO:0000256" key="7">
    <source>
        <dbReference type="SAM" id="Phobius"/>
    </source>
</evidence>
<evidence type="ECO:0000313" key="9">
    <source>
        <dbReference type="EMBL" id="MBC8360214.1"/>
    </source>
</evidence>
<keyword evidence="7" id="KW-0812">Transmembrane</keyword>
<evidence type="ECO:0000256" key="2">
    <source>
        <dbReference type="ARBA" id="ARBA00022723"/>
    </source>
</evidence>
<dbReference type="InterPro" id="IPR036922">
    <property type="entry name" value="Rieske_2Fe-2S_sf"/>
</dbReference>
<evidence type="ECO:0000313" key="10">
    <source>
        <dbReference type="Proteomes" id="UP000603434"/>
    </source>
</evidence>
<comment type="cofactor">
    <cofactor evidence="6">
        <name>[2Fe-2S] cluster</name>
        <dbReference type="ChEBI" id="CHEBI:190135"/>
    </cofactor>
</comment>
<dbReference type="CDD" id="cd03467">
    <property type="entry name" value="Rieske"/>
    <property type="match status" value="1"/>
</dbReference>
<dbReference type="InterPro" id="IPR017941">
    <property type="entry name" value="Rieske_2Fe-2S"/>
</dbReference>
<dbReference type="Gene3D" id="2.102.10.10">
    <property type="entry name" value="Rieske [2Fe-2S] iron-sulphur domain"/>
    <property type="match status" value="1"/>
</dbReference>
<dbReference type="GO" id="GO:0046872">
    <property type="term" value="F:metal ion binding"/>
    <property type="evidence" value="ECO:0007669"/>
    <property type="project" value="UniProtKB-KW"/>
</dbReference>
<evidence type="ECO:0000256" key="5">
    <source>
        <dbReference type="ARBA" id="ARBA00023157"/>
    </source>
</evidence>
<comment type="caution">
    <text evidence="9">The sequence shown here is derived from an EMBL/GenBank/DDBJ whole genome shotgun (WGS) entry which is preliminary data.</text>
</comment>
<keyword evidence="5" id="KW-1015">Disulfide bond</keyword>
<feature type="transmembrane region" description="Helical" evidence="7">
    <location>
        <begin position="12"/>
        <end position="30"/>
    </location>
</feature>
<keyword evidence="1" id="KW-0001">2Fe-2S</keyword>
<dbReference type="EMBL" id="JACNJH010000076">
    <property type="protein sequence ID" value="MBC8360214.1"/>
    <property type="molecule type" value="Genomic_DNA"/>
</dbReference>
<evidence type="ECO:0000256" key="1">
    <source>
        <dbReference type="ARBA" id="ARBA00022714"/>
    </source>
</evidence>
<evidence type="ECO:0000259" key="8">
    <source>
        <dbReference type="PROSITE" id="PS51296"/>
    </source>
</evidence>
<keyword evidence="7" id="KW-1133">Transmembrane helix</keyword>
<dbReference type="GO" id="GO:0016020">
    <property type="term" value="C:membrane"/>
    <property type="evidence" value="ECO:0007669"/>
    <property type="project" value="InterPro"/>
</dbReference>
<keyword evidence="2" id="KW-0479">Metal-binding</keyword>
<feature type="domain" description="Rieske" evidence="8">
    <location>
        <begin position="39"/>
        <end position="128"/>
    </location>
</feature>
<dbReference type="PANTHER" id="PTHR10134">
    <property type="entry name" value="CYTOCHROME B-C1 COMPLEX SUBUNIT RIESKE, MITOCHONDRIAL"/>
    <property type="match status" value="1"/>
</dbReference>
<name>A0A8J6NQ81_9BACT</name>
<dbReference type="Pfam" id="PF00355">
    <property type="entry name" value="Rieske"/>
    <property type="match status" value="1"/>
</dbReference>
<dbReference type="PRINTS" id="PR00162">
    <property type="entry name" value="RIESKE"/>
</dbReference>
<gene>
    <name evidence="9" type="ORF">H8E23_02285</name>
</gene>
<keyword evidence="4" id="KW-0411">Iron-sulfur</keyword>
<evidence type="ECO:0000256" key="6">
    <source>
        <dbReference type="ARBA" id="ARBA00034078"/>
    </source>
</evidence>